<feature type="region of interest" description="Disordered" evidence="1">
    <location>
        <begin position="125"/>
        <end position="166"/>
    </location>
</feature>
<name>A0A922JNZ4_CARIL</name>
<dbReference type="Proteomes" id="UP000811246">
    <property type="component" value="Chromosome 5"/>
</dbReference>
<dbReference type="EMBL" id="CM031829">
    <property type="protein sequence ID" value="KAG6715371.1"/>
    <property type="molecule type" value="Genomic_DNA"/>
</dbReference>
<protein>
    <submittedName>
        <fullName evidence="2">Uncharacterized protein</fullName>
    </submittedName>
</protein>
<proteinExistence type="predicted"/>
<dbReference type="AlphaFoldDB" id="A0A922JNZ4"/>
<comment type="caution">
    <text evidence="2">The sequence shown here is derived from an EMBL/GenBank/DDBJ whole genome shotgun (WGS) entry which is preliminary data.</text>
</comment>
<evidence type="ECO:0000313" key="2">
    <source>
        <dbReference type="EMBL" id="KAG6715371.1"/>
    </source>
</evidence>
<organism evidence="2 3">
    <name type="scientific">Carya illinoinensis</name>
    <name type="common">Pecan</name>
    <dbReference type="NCBI Taxonomy" id="32201"/>
    <lineage>
        <taxon>Eukaryota</taxon>
        <taxon>Viridiplantae</taxon>
        <taxon>Streptophyta</taxon>
        <taxon>Embryophyta</taxon>
        <taxon>Tracheophyta</taxon>
        <taxon>Spermatophyta</taxon>
        <taxon>Magnoliopsida</taxon>
        <taxon>eudicotyledons</taxon>
        <taxon>Gunneridae</taxon>
        <taxon>Pentapetalae</taxon>
        <taxon>rosids</taxon>
        <taxon>fabids</taxon>
        <taxon>Fagales</taxon>
        <taxon>Juglandaceae</taxon>
        <taxon>Carya</taxon>
    </lineage>
</organism>
<sequence length="166" mass="19081">MALIDIDSSTSCMVRRFLSKHHGLPLKTLSLSFLLWNSMRKHCSFRSLKRTQPSSLHICDIVDLKASLFTPLSERTLPMMQSFPLIELFVFPTSVLKCTTVVSSRDKCRFSHCFVKSSSAISPFPLTTKTRSQPVRRSRLSKNSSTKPYSRSREKRERGTPLYYSR</sequence>
<accession>A0A922JNZ4</accession>
<evidence type="ECO:0000256" key="1">
    <source>
        <dbReference type="SAM" id="MobiDB-lite"/>
    </source>
</evidence>
<evidence type="ECO:0000313" key="3">
    <source>
        <dbReference type="Proteomes" id="UP000811246"/>
    </source>
</evidence>
<gene>
    <name evidence="2" type="ORF">I3842_05G248600</name>
</gene>
<reference evidence="2" key="1">
    <citation type="submission" date="2021-01" db="EMBL/GenBank/DDBJ databases">
        <authorList>
            <person name="Lovell J.T."/>
            <person name="Bentley N."/>
            <person name="Bhattarai G."/>
            <person name="Jenkins J.W."/>
            <person name="Sreedasyam A."/>
            <person name="Alarcon Y."/>
            <person name="Bock C."/>
            <person name="Boston L."/>
            <person name="Carlson J."/>
            <person name="Cervantes K."/>
            <person name="Clermont K."/>
            <person name="Krom N."/>
            <person name="Kubenka K."/>
            <person name="Mamidi S."/>
            <person name="Mattison C."/>
            <person name="Monteros M."/>
            <person name="Pisani C."/>
            <person name="Plott C."/>
            <person name="Rajasekar S."/>
            <person name="Rhein H.S."/>
            <person name="Rohla C."/>
            <person name="Song M."/>
            <person name="Hilaire R.S."/>
            <person name="Shu S."/>
            <person name="Wells L."/>
            <person name="Wang X."/>
            <person name="Webber J."/>
            <person name="Heerema R.J."/>
            <person name="Klein P."/>
            <person name="Conner P."/>
            <person name="Grauke L."/>
            <person name="Grimwood J."/>
            <person name="Schmutz J."/>
            <person name="Randall J.J."/>
        </authorList>
    </citation>
    <scope>NUCLEOTIDE SEQUENCE</scope>
    <source>
        <tissue evidence="2">Leaf</tissue>
    </source>
</reference>